<evidence type="ECO:0000313" key="1">
    <source>
        <dbReference type="EMBL" id="VDO67000.1"/>
    </source>
</evidence>
<dbReference type="Proteomes" id="UP000050761">
    <property type="component" value="Unassembled WGS sequence"/>
</dbReference>
<keyword evidence="2" id="KW-1185">Reference proteome</keyword>
<evidence type="ECO:0000313" key="2">
    <source>
        <dbReference type="Proteomes" id="UP000050761"/>
    </source>
</evidence>
<dbReference type="AlphaFoldDB" id="A0A183FH99"/>
<proteinExistence type="predicted"/>
<accession>A0A183FH99</accession>
<evidence type="ECO:0000313" key="3">
    <source>
        <dbReference type="WBParaSite" id="HPBE_0000611701-mRNA-1"/>
    </source>
</evidence>
<sequence>MLRVRRNRYTVPRYIVATLTRKLLAIKLYLGECVKRRINYITETYGAEPSLVEAATQLELLGKEDETKEDVGRVLAEILHLPAPPTVRMAQELVDWFENEILPNTLLPVAPPSP</sequence>
<gene>
    <name evidence="1" type="ORF">HPBE_LOCUS6118</name>
</gene>
<dbReference type="WBParaSite" id="HPBE_0000611701-mRNA-1">
    <property type="protein sequence ID" value="HPBE_0000611701-mRNA-1"/>
    <property type="gene ID" value="HPBE_0000611701"/>
</dbReference>
<protein>
    <submittedName>
        <fullName evidence="3">DNA-directed RNA polymerase III subunit RPC9</fullName>
    </submittedName>
</protein>
<accession>A0A3P7X072</accession>
<reference evidence="1 2" key="1">
    <citation type="submission" date="2018-11" db="EMBL/GenBank/DDBJ databases">
        <authorList>
            <consortium name="Pathogen Informatics"/>
        </authorList>
    </citation>
    <scope>NUCLEOTIDE SEQUENCE [LARGE SCALE GENOMIC DNA]</scope>
</reference>
<name>A0A183FH99_HELPZ</name>
<organism evidence="2 3">
    <name type="scientific">Heligmosomoides polygyrus</name>
    <name type="common">Parasitic roundworm</name>
    <dbReference type="NCBI Taxonomy" id="6339"/>
    <lineage>
        <taxon>Eukaryota</taxon>
        <taxon>Metazoa</taxon>
        <taxon>Ecdysozoa</taxon>
        <taxon>Nematoda</taxon>
        <taxon>Chromadorea</taxon>
        <taxon>Rhabditida</taxon>
        <taxon>Rhabditina</taxon>
        <taxon>Rhabditomorpha</taxon>
        <taxon>Strongyloidea</taxon>
        <taxon>Heligmosomidae</taxon>
        <taxon>Heligmosomoides</taxon>
    </lineage>
</organism>
<dbReference type="EMBL" id="UZAH01025600">
    <property type="protein sequence ID" value="VDO67000.1"/>
    <property type="molecule type" value="Genomic_DNA"/>
</dbReference>
<reference evidence="3" key="2">
    <citation type="submission" date="2019-09" db="UniProtKB">
        <authorList>
            <consortium name="WormBaseParasite"/>
        </authorList>
    </citation>
    <scope>IDENTIFICATION</scope>
</reference>